<feature type="compositionally biased region" description="Polar residues" evidence="1">
    <location>
        <begin position="1"/>
        <end position="12"/>
    </location>
</feature>
<evidence type="ECO:0000256" key="1">
    <source>
        <dbReference type="SAM" id="MobiDB-lite"/>
    </source>
</evidence>
<accession>A0ABR3D8E7</accession>
<organism evidence="2 3">
    <name type="scientific">Neurospora intermedia</name>
    <dbReference type="NCBI Taxonomy" id="5142"/>
    <lineage>
        <taxon>Eukaryota</taxon>
        <taxon>Fungi</taxon>
        <taxon>Dikarya</taxon>
        <taxon>Ascomycota</taxon>
        <taxon>Pezizomycotina</taxon>
        <taxon>Sordariomycetes</taxon>
        <taxon>Sordariomycetidae</taxon>
        <taxon>Sordariales</taxon>
        <taxon>Sordariaceae</taxon>
        <taxon>Neurospora</taxon>
    </lineage>
</organism>
<reference evidence="2 3" key="1">
    <citation type="submission" date="2023-09" db="EMBL/GenBank/DDBJ databases">
        <title>Multi-omics analysis of a traditional fermented food reveals byproduct-associated fungal strains for waste-to-food upcycling.</title>
        <authorList>
            <consortium name="Lawrence Berkeley National Laboratory"/>
            <person name="Rekdal V.M."/>
            <person name="Villalobos-Escobedo J.M."/>
            <person name="Rodriguez-Valeron N."/>
            <person name="Garcia M.O."/>
            <person name="Vasquez D.P."/>
            <person name="Damayanti I."/>
            <person name="Sorensen P.M."/>
            <person name="Baidoo E.E."/>
            <person name="De Carvalho A.C."/>
            <person name="Riley R."/>
            <person name="Lipzen A."/>
            <person name="He G."/>
            <person name="Yan M."/>
            <person name="Haridas S."/>
            <person name="Daum C."/>
            <person name="Yoshinaga Y."/>
            <person name="Ng V."/>
            <person name="Grigoriev I.V."/>
            <person name="Munk R."/>
            <person name="Nuraida L."/>
            <person name="Wijaya C.H."/>
            <person name="Morales P.-C."/>
            <person name="Keasling J.D."/>
        </authorList>
    </citation>
    <scope>NUCLEOTIDE SEQUENCE [LARGE SCALE GENOMIC DNA]</scope>
    <source>
        <strain evidence="2 3">FGSC 2613</strain>
    </source>
</reference>
<feature type="compositionally biased region" description="Basic and acidic residues" evidence="1">
    <location>
        <begin position="236"/>
        <end position="254"/>
    </location>
</feature>
<proteinExistence type="predicted"/>
<keyword evidence="3" id="KW-1185">Reference proteome</keyword>
<feature type="compositionally biased region" description="Low complexity" evidence="1">
    <location>
        <begin position="39"/>
        <end position="60"/>
    </location>
</feature>
<feature type="compositionally biased region" description="Low complexity" evidence="1">
    <location>
        <begin position="84"/>
        <end position="96"/>
    </location>
</feature>
<feature type="compositionally biased region" description="Acidic residues" evidence="1">
    <location>
        <begin position="215"/>
        <end position="235"/>
    </location>
</feature>
<name>A0ABR3D8E7_NEUIN</name>
<feature type="region of interest" description="Disordered" evidence="1">
    <location>
        <begin position="1"/>
        <end position="118"/>
    </location>
</feature>
<protein>
    <submittedName>
        <fullName evidence="2">Uncharacterized protein</fullName>
    </submittedName>
</protein>
<dbReference type="EMBL" id="JAVLET010000007">
    <property type="protein sequence ID" value="KAL0468553.1"/>
    <property type="molecule type" value="Genomic_DNA"/>
</dbReference>
<feature type="compositionally biased region" description="Low complexity" evidence="1">
    <location>
        <begin position="193"/>
        <end position="203"/>
    </location>
</feature>
<evidence type="ECO:0000313" key="3">
    <source>
        <dbReference type="Proteomes" id="UP001451303"/>
    </source>
</evidence>
<gene>
    <name evidence="2" type="ORF">QR685DRAFT_446617</name>
</gene>
<dbReference type="Proteomes" id="UP001451303">
    <property type="component" value="Unassembled WGS sequence"/>
</dbReference>
<evidence type="ECO:0000313" key="2">
    <source>
        <dbReference type="EMBL" id="KAL0468553.1"/>
    </source>
</evidence>
<feature type="compositionally biased region" description="Basic residues" evidence="1">
    <location>
        <begin position="61"/>
        <end position="74"/>
    </location>
</feature>
<feature type="region of interest" description="Disordered" evidence="1">
    <location>
        <begin position="180"/>
        <end position="263"/>
    </location>
</feature>
<feature type="compositionally biased region" description="Low complexity" evidence="1">
    <location>
        <begin position="13"/>
        <end position="32"/>
    </location>
</feature>
<comment type="caution">
    <text evidence="2">The sequence shown here is derived from an EMBL/GenBank/DDBJ whole genome shotgun (WGS) entry which is preliminary data.</text>
</comment>
<sequence length="263" mass="29202">MPSLHNNHSSRTPAAAPKKNGAAKKTSTSSTGSKKRKAPPTTTTTTSTQQEEEQQQQPQQKRQKRQPQPKRQKKQTKEAKVESRPPLLTPSSASAPEKPSVGCSVPVKPEGSDDTSSELKYPDALLLYRKSLQRRRRTPEREALRQKWLPLANQIMAAHVKKLAKLRAKQLGVEVAAVMKSGESKEKEEEVEVSAAGAASGAERLACCPHHEVEPSEEDDSDDDDDDDSDSDEDDWWHGKDFGWSRDEGMEYRDGQPVYGNGY</sequence>